<keyword evidence="2 6" id="KW-0812">Transmembrane</keyword>
<evidence type="ECO:0000313" key="8">
    <source>
        <dbReference type="EMBL" id="RKP38310.1"/>
    </source>
</evidence>
<protein>
    <recommendedName>
        <fullName evidence="7">MARVEL domain-containing protein</fullName>
    </recommendedName>
</protein>
<feature type="transmembrane region" description="Helical" evidence="6">
    <location>
        <begin position="12"/>
        <end position="33"/>
    </location>
</feature>
<evidence type="ECO:0000256" key="1">
    <source>
        <dbReference type="ARBA" id="ARBA00004141"/>
    </source>
</evidence>
<dbReference type="InterPro" id="IPR008253">
    <property type="entry name" value="Marvel"/>
</dbReference>
<evidence type="ECO:0000256" key="5">
    <source>
        <dbReference type="SAM" id="MobiDB-lite"/>
    </source>
</evidence>
<keyword evidence="9" id="KW-1185">Reference proteome</keyword>
<dbReference type="GO" id="GO:0016020">
    <property type="term" value="C:membrane"/>
    <property type="evidence" value="ECO:0007669"/>
    <property type="project" value="UniProtKB-SubCell"/>
</dbReference>
<feature type="region of interest" description="Disordered" evidence="5">
    <location>
        <begin position="174"/>
        <end position="220"/>
    </location>
</feature>
<dbReference type="EMBL" id="ML002381">
    <property type="protein sequence ID" value="RKP38310.1"/>
    <property type="molecule type" value="Genomic_DNA"/>
</dbReference>
<dbReference type="Proteomes" id="UP000268162">
    <property type="component" value="Unassembled WGS sequence"/>
</dbReference>
<dbReference type="Pfam" id="PF01284">
    <property type="entry name" value="MARVEL"/>
    <property type="match status" value="1"/>
</dbReference>
<reference evidence="9" key="1">
    <citation type="journal article" date="2018" name="Nat. Microbiol.">
        <title>Leveraging single-cell genomics to expand the fungal tree of life.</title>
        <authorList>
            <person name="Ahrendt S.R."/>
            <person name="Quandt C.A."/>
            <person name="Ciobanu D."/>
            <person name="Clum A."/>
            <person name="Salamov A."/>
            <person name="Andreopoulos B."/>
            <person name="Cheng J.F."/>
            <person name="Woyke T."/>
            <person name="Pelin A."/>
            <person name="Henrissat B."/>
            <person name="Reynolds N.K."/>
            <person name="Benny G.L."/>
            <person name="Smith M.E."/>
            <person name="James T.Y."/>
            <person name="Grigoriev I.V."/>
        </authorList>
    </citation>
    <scope>NUCLEOTIDE SEQUENCE [LARGE SCALE GENOMIC DNA]</scope>
    <source>
        <strain evidence="9">RSA 468</strain>
    </source>
</reference>
<keyword evidence="3 6" id="KW-1133">Transmembrane helix</keyword>
<feature type="compositionally biased region" description="Polar residues" evidence="5">
    <location>
        <begin position="174"/>
        <end position="187"/>
    </location>
</feature>
<keyword evidence="4 6" id="KW-0472">Membrane</keyword>
<feature type="transmembrane region" description="Helical" evidence="6">
    <location>
        <begin position="45"/>
        <end position="64"/>
    </location>
</feature>
<sequence length="220" mass="23891">MAVISYNFYDRVRLISLSAGGLCAFMVMCFGARVADWAQGWTPSAFKFIIFNAVFSLLLVALMASAPWLHARSGLPYFRRLIEPLAEAVLTGVLSIFWFSGFIAITVARPVDCPDSVCGVARGAIAFAFFAFVFFGLLFGIRLRDYLCRTPHLPEHDHADKGKFTSGIYSTSLPVPSEASPASSTTHIDMPSPPGEDLNPVVPSPVPPLPSTPMPTYQAP</sequence>
<evidence type="ECO:0000313" key="9">
    <source>
        <dbReference type="Proteomes" id="UP000268162"/>
    </source>
</evidence>
<comment type="subcellular location">
    <subcellularLocation>
        <location evidence="1">Membrane</location>
        <topology evidence="1">Multi-pass membrane protein</topology>
    </subcellularLocation>
</comment>
<evidence type="ECO:0000256" key="3">
    <source>
        <dbReference type="ARBA" id="ARBA00022989"/>
    </source>
</evidence>
<evidence type="ECO:0000259" key="7">
    <source>
        <dbReference type="Pfam" id="PF01284"/>
    </source>
</evidence>
<accession>A0A4P9ZZP8</accession>
<evidence type="ECO:0000256" key="4">
    <source>
        <dbReference type="ARBA" id="ARBA00023136"/>
    </source>
</evidence>
<dbReference type="OrthoDB" id="2117453at2759"/>
<dbReference type="AlphaFoldDB" id="A0A4P9ZZP8"/>
<dbReference type="STRING" id="215637.A0A4P9ZZP8"/>
<evidence type="ECO:0000256" key="2">
    <source>
        <dbReference type="ARBA" id="ARBA00022692"/>
    </source>
</evidence>
<proteinExistence type="predicted"/>
<feature type="transmembrane region" description="Helical" evidence="6">
    <location>
        <begin position="85"/>
        <end position="108"/>
    </location>
</feature>
<feature type="compositionally biased region" description="Pro residues" evidence="5">
    <location>
        <begin position="202"/>
        <end position="213"/>
    </location>
</feature>
<feature type="transmembrane region" description="Helical" evidence="6">
    <location>
        <begin position="120"/>
        <end position="141"/>
    </location>
</feature>
<feature type="domain" description="MARVEL" evidence="7">
    <location>
        <begin position="23"/>
        <end position="138"/>
    </location>
</feature>
<evidence type="ECO:0000256" key="6">
    <source>
        <dbReference type="SAM" id="Phobius"/>
    </source>
</evidence>
<name>A0A4P9ZZP8_9FUNG</name>
<gene>
    <name evidence="8" type="ORF">BJ085DRAFT_29564</name>
</gene>
<organism evidence="8 9">
    <name type="scientific">Dimargaris cristalligena</name>
    <dbReference type="NCBI Taxonomy" id="215637"/>
    <lineage>
        <taxon>Eukaryota</taxon>
        <taxon>Fungi</taxon>
        <taxon>Fungi incertae sedis</taxon>
        <taxon>Zoopagomycota</taxon>
        <taxon>Kickxellomycotina</taxon>
        <taxon>Dimargaritomycetes</taxon>
        <taxon>Dimargaritales</taxon>
        <taxon>Dimargaritaceae</taxon>
        <taxon>Dimargaris</taxon>
    </lineage>
</organism>